<dbReference type="SMART" id="SM00966">
    <property type="entry name" value="SpoVT_AbrB"/>
    <property type="match status" value="1"/>
</dbReference>
<evidence type="ECO:0000259" key="1">
    <source>
        <dbReference type="PROSITE" id="PS51740"/>
    </source>
</evidence>
<name>A0A7D5P7J6_9EURY</name>
<dbReference type="Gene3D" id="2.10.260.10">
    <property type="match status" value="1"/>
</dbReference>
<dbReference type="OrthoDB" id="67352at2157"/>
<dbReference type="AlphaFoldDB" id="A0A7D5P7J6"/>
<dbReference type="InterPro" id="IPR007159">
    <property type="entry name" value="SpoVT-AbrB_dom"/>
</dbReference>
<evidence type="ECO:0000313" key="2">
    <source>
        <dbReference type="EMBL" id="QLH76420.1"/>
    </source>
</evidence>
<dbReference type="GeneID" id="56076896"/>
<dbReference type="SUPFAM" id="SSF89447">
    <property type="entry name" value="AbrB/MazE/MraZ-like"/>
    <property type="match status" value="1"/>
</dbReference>
<organism evidence="2 3">
    <name type="scientific">Halosimplex rubrum</name>
    <dbReference type="NCBI Taxonomy" id="869889"/>
    <lineage>
        <taxon>Archaea</taxon>
        <taxon>Methanobacteriati</taxon>
        <taxon>Methanobacteriota</taxon>
        <taxon>Stenosarchaea group</taxon>
        <taxon>Halobacteria</taxon>
        <taxon>Halobacteriales</taxon>
        <taxon>Haloarculaceae</taxon>
        <taxon>Halosimplex</taxon>
    </lineage>
</organism>
<evidence type="ECO:0000313" key="3">
    <source>
        <dbReference type="Proteomes" id="UP000509667"/>
    </source>
</evidence>
<gene>
    <name evidence="2" type="ORF">HZS55_03495</name>
</gene>
<proteinExistence type="predicted"/>
<dbReference type="KEGG" id="hrr:HZS55_03495"/>
<sequence length="78" mass="8834">MAAEDETTVNRSYAVTIPASVREDLDLEPGDQLKWNVDDEGRLVAEIVRERYGVTDDVEPVDMGETDAVEVTERYDWS</sequence>
<dbReference type="PROSITE" id="PS51740">
    <property type="entry name" value="SPOVT_ABRB"/>
    <property type="match status" value="1"/>
</dbReference>
<dbReference type="NCBIfam" id="TIGR01439">
    <property type="entry name" value="lp_hng_hel_AbrB"/>
    <property type="match status" value="1"/>
</dbReference>
<dbReference type="RefSeq" id="WP_179910360.1">
    <property type="nucleotide sequence ID" value="NZ_CP058910.1"/>
</dbReference>
<accession>A0A7D5P7J6</accession>
<keyword evidence="3" id="KW-1185">Reference proteome</keyword>
<feature type="domain" description="SpoVT-AbrB" evidence="1">
    <location>
        <begin position="4"/>
        <end position="50"/>
    </location>
</feature>
<keyword evidence="2" id="KW-0238">DNA-binding</keyword>
<dbReference type="Pfam" id="PF04014">
    <property type="entry name" value="MazE_antitoxin"/>
    <property type="match status" value="1"/>
</dbReference>
<dbReference type="GO" id="GO:0003677">
    <property type="term" value="F:DNA binding"/>
    <property type="evidence" value="ECO:0007669"/>
    <property type="project" value="UniProtKB-KW"/>
</dbReference>
<reference evidence="2 3" key="1">
    <citation type="submission" date="2020-07" db="EMBL/GenBank/DDBJ databases">
        <title>Halosimplex pelagicum sp. nov. and Halosimplex rubrum sp. nov., isolated from salted brown alga Laminaria, and emended description of the genus Halosimplex.</title>
        <authorList>
            <person name="Cui H."/>
        </authorList>
    </citation>
    <scope>NUCLEOTIDE SEQUENCE [LARGE SCALE GENOMIC DNA]</scope>
    <source>
        <strain evidence="2 3">R27</strain>
    </source>
</reference>
<dbReference type="Proteomes" id="UP000509667">
    <property type="component" value="Chromosome"/>
</dbReference>
<dbReference type="InterPro" id="IPR037914">
    <property type="entry name" value="SpoVT-AbrB_sf"/>
</dbReference>
<protein>
    <submittedName>
        <fullName evidence="2">AbrB/MazE/SpoVT family DNA-binding domain-containing protein</fullName>
    </submittedName>
</protein>
<dbReference type="EMBL" id="CP058910">
    <property type="protein sequence ID" value="QLH76420.1"/>
    <property type="molecule type" value="Genomic_DNA"/>
</dbReference>